<gene>
    <name evidence="2" type="ORF">F7725_002741</name>
</gene>
<comment type="caution">
    <text evidence="2">The sequence shown here is derived from an EMBL/GenBank/DDBJ whole genome shotgun (WGS) entry which is preliminary data.</text>
</comment>
<keyword evidence="3" id="KW-1185">Reference proteome</keyword>
<dbReference type="PANTHER" id="PTHR31025:SF31">
    <property type="entry name" value="SI:CH211-166E11.5"/>
    <property type="match status" value="1"/>
</dbReference>
<dbReference type="Proteomes" id="UP000518266">
    <property type="component" value="Unassembled WGS sequence"/>
</dbReference>
<dbReference type="PANTHER" id="PTHR31025">
    <property type="entry name" value="SI:CH211-196P9.1-RELATED"/>
    <property type="match status" value="1"/>
</dbReference>
<dbReference type="OrthoDB" id="8839291at2759"/>
<protein>
    <submittedName>
        <fullName evidence="2">Uncharacterized protein</fullName>
    </submittedName>
</protein>
<feature type="compositionally biased region" description="Low complexity" evidence="1">
    <location>
        <begin position="215"/>
        <end position="225"/>
    </location>
</feature>
<reference evidence="2 3" key="1">
    <citation type="submission" date="2020-03" db="EMBL/GenBank/DDBJ databases">
        <title>Dissostichus mawsoni Genome sequencing and assembly.</title>
        <authorList>
            <person name="Park H."/>
        </authorList>
    </citation>
    <scope>NUCLEOTIDE SEQUENCE [LARGE SCALE GENOMIC DNA]</scope>
    <source>
        <strain evidence="2">DM0001</strain>
        <tissue evidence="2">Muscle</tissue>
    </source>
</reference>
<organism evidence="2 3">
    <name type="scientific">Dissostichus mawsoni</name>
    <name type="common">Antarctic cod</name>
    <dbReference type="NCBI Taxonomy" id="36200"/>
    <lineage>
        <taxon>Eukaryota</taxon>
        <taxon>Metazoa</taxon>
        <taxon>Chordata</taxon>
        <taxon>Craniata</taxon>
        <taxon>Vertebrata</taxon>
        <taxon>Euteleostomi</taxon>
        <taxon>Actinopterygii</taxon>
        <taxon>Neopterygii</taxon>
        <taxon>Teleostei</taxon>
        <taxon>Neoteleostei</taxon>
        <taxon>Acanthomorphata</taxon>
        <taxon>Eupercaria</taxon>
        <taxon>Perciformes</taxon>
        <taxon>Notothenioidei</taxon>
        <taxon>Nototheniidae</taxon>
        <taxon>Dissostichus</taxon>
    </lineage>
</organism>
<name>A0A7J5Y934_DISMA</name>
<evidence type="ECO:0000313" key="2">
    <source>
        <dbReference type="EMBL" id="KAF3845663.1"/>
    </source>
</evidence>
<sequence>MVSELVDDLCQLNPLAVAFGLDGPLSTHYRRDQFFKTHLSLTEPVEYILDSREKKTFQYVPILSPHQGAIEKKFPKAVTVNMTNKVSILGTTYCVGMLLPFGSMGGLPDFGEILQILIVHESPIFVLRLLIKWEFALLYEDKDFGNQFFSVISSADLYDKATVKLVRKEPLITLNMLPVESGPSSAQVLCTNSVDIFPGDSSEADPVDDSEADTSLASTSSQGSSMFPESCRSAPWPVSFQVPQFSRDVELILAEANKIHHDSGIHFSDASVKSAIMQDLAKAIFSYTAYPSTLQISSVADALVEKFPCLKEPGSFQGCMGGNNA</sequence>
<proteinExistence type="predicted"/>
<feature type="region of interest" description="Disordered" evidence="1">
    <location>
        <begin position="201"/>
        <end position="227"/>
    </location>
</feature>
<dbReference type="AlphaFoldDB" id="A0A7J5Y934"/>
<dbReference type="EMBL" id="JAAKFY010000014">
    <property type="protein sequence ID" value="KAF3845663.1"/>
    <property type="molecule type" value="Genomic_DNA"/>
</dbReference>
<accession>A0A7J5Y934</accession>
<evidence type="ECO:0000256" key="1">
    <source>
        <dbReference type="SAM" id="MobiDB-lite"/>
    </source>
</evidence>
<feature type="compositionally biased region" description="Acidic residues" evidence="1">
    <location>
        <begin position="202"/>
        <end position="212"/>
    </location>
</feature>
<evidence type="ECO:0000313" key="3">
    <source>
        <dbReference type="Proteomes" id="UP000518266"/>
    </source>
</evidence>